<dbReference type="PROSITE" id="PS50001">
    <property type="entry name" value="SH2"/>
    <property type="match status" value="1"/>
</dbReference>
<feature type="region of interest" description="Disordered" evidence="3">
    <location>
        <begin position="49"/>
        <end position="88"/>
    </location>
</feature>
<dbReference type="GO" id="GO:0005737">
    <property type="term" value="C:cytoplasm"/>
    <property type="evidence" value="ECO:0007669"/>
    <property type="project" value="UniProtKB-ARBA"/>
</dbReference>
<evidence type="ECO:0000259" key="4">
    <source>
        <dbReference type="PROSITE" id="PS50001"/>
    </source>
</evidence>
<dbReference type="GO" id="GO:0035556">
    <property type="term" value="P:intracellular signal transduction"/>
    <property type="evidence" value="ECO:0007669"/>
    <property type="project" value="TreeGrafter"/>
</dbReference>
<sequence>MRKIIGMCSCFYLRITQRLLRGLTLRLTTEVTDMIVRIKRTISRGCYTECEPLEPPERPPEKKQSPLHHSGSNSSLSEMRATRPLPPPPDRLTYVDQSWFHSITREQANAVIRERPHNGYFLLRPSNTNPNNPFVLTLWFNDGVYNVQVRKRPDSRYALGSPRAQEQSFASVEEIVQFHSREELPLCRGRVQTGSTLLTDTPPKRLNP</sequence>
<proteinExistence type="predicted"/>
<dbReference type="EMBL" id="GBYB01000110">
    <property type="protein sequence ID" value="JAG69877.1"/>
    <property type="molecule type" value="Transcribed_RNA"/>
</dbReference>
<dbReference type="InterPro" id="IPR051751">
    <property type="entry name" value="Immunoreceptor_sig_adapters"/>
</dbReference>
<dbReference type="GO" id="GO:0007169">
    <property type="term" value="P:cell surface receptor protein tyrosine kinase signaling pathway"/>
    <property type="evidence" value="ECO:0007669"/>
    <property type="project" value="TreeGrafter"/>
</dbReference>
<keyword evidence="1 2" id="KW-0727">SH2 domain</keyword>
<dbReference type="InterPro" id="IPR036860">
    <property type="entry name" value="SH2_dom_sf"/>
</dbReference>
<name>A0A0C9QWM2_9HYME</name>
<evidence type="ECO:0000256" key="1">
    <source>
        <dbReference type="ARBA" id="ARBA00022999"/>
    </source>
</evidence>
<feature type="compositionally biased region" description="Basic and acidic residues" evidence="3">
    <location>
        <begin position="55"/>
        <end position="64"/>
    </location>
</feature>
<dbReference type="PANTHER" id="PTHR14098">
    <property type="entry name" value="SH2 DOMAIN CONTAINING PROTEIN"/>
    <property type="match status" value="1"/>
</dbReference>
<gene>
    <name evidence="5" type="primary">Lcp2_2</name>
    <name evidence="5" type="ORF">g.38740</name>
</gene>
<dbReference type="Pfam" id="PF00017">
    <property type="entry name" value="SH2"/>
    <property type="match status" value="1"/>
</dbReference>
<dbReference type="SUPFAM" id="SSF55550">
    <property type="entry name" value="SH2 domain"/>
    <property type="match status" value="1"/>
</dbReference>
<dbReference type="AlphaFoldDB" id="A0A0C9QWM2"/>
<evidence type="ECO:0000256" key="2">
    <source>
        <dbReference type="PROSITE-ProRule" id="PRU00191"/>
    </source>
</evidence>
<accession>A0A0C9QWM2</accession>
<organism evidence="5">
    <name type="scientific">Fopius arisanus</name>
    <dbReference type="NCBI Taxonomy" id="64838"/>
    <lineage>
        <taxon>Eukaryota</taxon>
        <taxon>Metazoa</taxon>
        <taxon>Ecdysozoa</taxon>
        <taxon>Arthropoda</taxon>
        <taxon>Hexapoda</taxon>
        <taxon>Insecta</taxon>
        <taxon>Pterygota</taxon>
        <taxon>Neoptera</taxon>
        <taxon>Endopterygota</taxon>
        <taxon>Hymenoptera</taxon>
        <taxon>Apocrita</taxon>
        <taxon>Ichneumonoidea</taxon>
        <taxon>Braconidae</taxon>
        <taxon>Opiinae</taxon>
        <taxon>Fopius</taxon>
    </lineage>
</organism>
<feature type="domain" description="SH2" evidence="4">
    <location>
        <begin position="98"/>
        <end position="208"/>
    </location>
</feature>
<evidence type="ECO:0000313" key="5">
    <source>
        <dbReference type="EMBL" id="JAG69877.1"/>
    </source>
</evidence>
<dbReference type="SMART" id="SM00252">
    <property type="entry name" value="SH2"/>
    <property type="match status" value="1"/>
</dbReference>
<reference evidence="5" key="1">
    <citation type="submission" date="2015-01" db="EMBL/GenBank/DDBJ databases">
        <title>Transcriptome Assembly of Fopius arisanus.</title>
        <authorList>
            <person name="Geib S."/>
        </authorList>
    </citation>
    <scope>NUCLEOTIDE SEQUENCE</scope>
</reference>
<dbReference type="Gene3D" id="3.30.505.10">
    <property type="entry name" value="SH2 domain"/>
    <property type="match status" value="1"/>
</dbReference>
<dbReference type="PANTHER" id="PTHR14098:SF14">
    <property type="entry name" value="SH2 DOMAIN-CONTAINING PROTEIN"/>
    <property type="match status" value="1"/>
</dbReference>
<dbReference type="InterPro" id="IPR000980">
    <property type="entry name" value="SH2"/>
</dbReference>
<protein>
    <submittedName>
        <fullName evidence="5">Lcp2_2 protein</fullName>
    </submittedName>
</protein>
<evidence type="ECO:0000256" key="3">
    <source>
        <dbReference type="SAM" id="MobiDB-lite"/>
    </source>
</evidence>